<dbReference type="GO" id="GO:0061665">
    <property type="term" value="F:SUMO ligase activity"/>
    <property type="evidence" value="ECO:0007669"/>
    <property type="project" value="TreeGrafter"/>
</dbReference>
<name>A0AA88R8D4_9ASTE</name>
<evidence type="ECO:0000313" key="6">
    <source>
        <dbReference type="EMBL" id="KAK2984589.1"/>
    </source>
</evidence>
<dbReference type="InterPro" id="IPR004181">
    <property type="entry name" value="Znf_MIZ"/>
</dbReference>
<keyword evidence="7" id="KW-1185">Reference proteome</keyword>
<evidence type="ECO:0000313" key="7">
    <source>
        <dbReference type="Proteomes" id="UP001187471"/>
    </source>
</evidence>
<organism evidence="6 7">
    <name type="scientific">Escallonia rubra</name>
    <dbReference type="NCBI Taxonomy" id="112253"/>
    <lineage>
        <taxon>Eukaryota</taxon>
        <taxon>Viridiplantae</taxon>
        <taxon>Streptophyta</taxon>
        <taxon>Embryophyta</taxon>
        <taxon>Tracheophyta</taxon>
        <taxon>Spermatophyta</taxon>
        <taxon>Magnoliopsida</taxon>
        <taxon>eudicotyledons</taxon>
        <taxon>Gunneridae</taxon>
        <taxon>Pentapetalae</taxon>
        <taxon>asterids</taxon>
        <taxon>campanulids</taxon>
        <taxon>Escalloniales</taxon>
        <taxon>Escalloniaceae</taxon>
        <taxon>Escallonia</taxon>
    </lineage>
</organism>
<feature type="non-terminal residue" evidence="6">
    <location>
        <position position="1"/>
    </location>
</feature>
<dbReference type="GO" id="GO:0008270">
    <property type="term" value="F:zinc ion binding"/>
    <property type="evidence" value="ECO:0007669"/>
    <property type="project" value="UniProtKB-KW"/>
</dbReference>
<feature type="domain" description="SP-RING-type" evidence="5">
    <location>
        <begin position="138"/>
        <end position="219"/>
    </location>
</feature>
<dbReference type="PANTHER" id="PTHR10782">
    <property type="entry name" value="ZINC FINGER MIZ DOMAIN-CONTAINING PROTEIN"/>
    <property type="match status" value="1"/>
</dbReference>
<keyword evidence="1" id="KW-0479">Metal-binding</keyword>
<dbReference type="PROSITE" id="PS51044">
    <property type="entry name" value="ZF_SP_RING"/>
    <property type="match status" value="1"/>
</dbReference>
<dbReference type="Pfam" id="PF02891">
    <property type="entry name" value="zf-MIZ"/>
    <property type="match status" value="1"/>
</dbReference>
<evidence type="ECO:0000256" key="2">
    <source>
        <dbReference type="ARBA" id="ARBA00022771"/>
    </source>
</evidence>
<keyword evidence="2 4" id="KW-0863">Zinc-finger</keyword>
<dbReference type="AlphaFoldDB" id="A0AA88R8D4"/>
<dbReference type="CDD" id="cd16650">
    <property type="entry name" value="SP-RING_PIAS-like"/>
    <property type="match status" value="1"/>
</dbReference>
<evidence type="ECO:0000259" key="5">
    <source>
        <dbReference type="PROSITE" id="PS51044"/>
    </source>
</evidence>
<accession>A0AA88R8D4</accession>
<keyword evidence="3" id="KW-0862">Zinc</keyword>
<evidence type="ECO:0000256" key="3">
    <source>
        <dbReference type="ARBA" id="ARBA00022833"/>
    </source>
</evidence>
<dbReference type="GO" id="GO:0000785">
    <property type="term" value="C:chromatin"/>
    <property type="evidence" value="ECO:0007669"/>
    <property type="project" value="TreeGrafter"/>
</dbReference>
<dbReference type="PANTHER" id="PTHR10782:SF4">
    <property type="entry name" value="TONALLI, ISOFORM E"/>
    <property type="match status" value="1"/>
</dbReference>
<evidence type="ECO:0000256" key="1">
    <source>
        <dbReference type="ARBA" id="ARBA00022723"/>
    </source>
</evidence>
<sequence length="399" mass="43891">MKMGQILAFLEIKAGYGTFVVDFHITKNASFSPEDKIRLFVAQTDNIDTSACLMSPPQVNFLLNGKGVERRNNVSMDTGPQLPTTVAHMLKYGTNLLQAVGQFNGNYIVAVAFMSRISPPSHPVLPDYVRPTVAAPESDSEIIEGPSRISLNCPISFRRIKTPVKGHSCKHLQCFDFENFVDINTRRPSWRCPHCNQYLCFTDIRVDQNMVLKEVGGNVTDVIISADGSWKAVAKSGDHIDKSHIKTSISEQDGSMLQESILDLTQGDDEMDIDAYENEDRKPVLPMQSQSYVNTLAVNRDATNTNERSQTTASHIEDDFWSGIYLSTYDSGASSGRSDAQISGGVFEYAPTNFMPSPVLTDAISPALDRDSEALRGTTLALTSVSQGQISAPTTMQMQ</sequence>
<gene>
    <name evidence="6" type="ORF">RJ640_018967</name>
</gene>
<evidence type="ECO:0000256" key="4">
    <source>
        <dbReference type="PROSITE-ProRule" id="PRU00452"/>
    </source>
</evidence>
<dbReference type="EMBL" id="JAVXUO010001220">
    <property type="protein sequence ID" value="KAK2984589.1"/>
    <property type="molecule type" value="Genomic_DNA"/>
</dbReference>
<protein>
    <recommendedName>
        <fullName evidence="5">SP-RING-type domain-containing protein</fullName>
    </recommendedName>
</protein>
<comment type="caution">
    <text evidence="6">The sequence shown here is derived from an EMBL/GenBank/DDBJ whole genome shotgun (WGS) entry which is preliminary data.</text>
</comment>
<reference evidence="6" key="1">
    <citation type="submission" date="2022-12" db="EMBL/GenBank/DDBJ databases">
        <title>Draft genome assemblies for two species of Escallonia (Escalloniales).</title>
        <authorList>
            <person name="Chanderbali A."/>
            <person name="Dervinis C."/>
            <person name="Anghel I."/>
            <person name="Soltis D."/>
            <person name="Soltis P."/>
            <person name="Zapata F."/>
        </authorList>
    </citation>
    <scope>NUCLEOTIDE SEQUENCE</scope>
    <source>
        <strain evidence="6">UCBG92.1500</strain>
        <tissue evidence="6">Leaf</tissue>
    </source>
</reference>
<dbReference type="Gene3D" id="3.30.40.10">
    <property type="entry name" value="Zinc/RING finger domain, C3HC4 (zinc finger)"/>
    <property type="match status" value="1"/>
</dbReference>
<proteinExistence type="predicted"/>
<dbReference type="Proteomes" id="UP001187471">
    <property type="component" value="Unassembled WGS sequence"/>
</dbReference>
<dbReference type="GO" id="GO:0016925">
    <property type="term" value="P:protein sumoylation"/>
    <property type="evidence" value="ECO:0007669"/>
    <property type="project" value="TreeGrafter"/>
</dbReference>
<dbReference type="InterPro" id="IPR013083">
    <property type="entry name" value="Znf_RING/FYVE/PHD"/>
</dbReference>